<dbReference type="SMART" id="SM00955">
    <property type="entry name" value="RNB"/>
    <property type="match status" value="1"/>
</dbReference>
<dbReference type="GO" id="GO:0008859">
    <property type="term" value="F:exoribonuclease II activity"/>
    <property type="evidence" value="ECO:0007669"/>
    <property type="project" value="UniProtKB-UniRule"/>
</dbReference>
<dbReference type="RefSeq" id="WP_215606337.1">
    <property type="nucleotide sequence ID" value="NZ_CP076136.1"/>
</dbReference>
<evidence type="ECO:0000256" key="8">
    <source>
        <dbReference type="SAM" id="MobiDB-lite"/>
    </source>
</evidence>
<dbReference type="SUPFAM" id="SSF50249">
    <property type="entry name" value="Nucleic acid-binding proteins"/>
    <property type="match status" value="2"/>
</dbReference>
<reference evidence="10 11" key="1">
    <citation type="submission" date="2021-06" db="EMBL/GenBank/DDBJ databases">
        <title>Bradyrhizobium sp. S2-11-4 Genome sequencing.</title>
        <authorList>
            <person name="Jin L."/>
        </authorList>
    </citation>
    <scope>NUCLEOTIDE SEQUENCE [LARGE SCALE GENOMIC DNA]</scope>
    <source>
        <strain evidence="10 11">S2-11-4</strain>
    </source>
</reference>
<dbReference type="Gene3D" id="2.40.50.140">
    <property type="entry name" value="Nucleic acid-binding proteins"/>
    <property type="match status" value="1"/>
</dbReference>
<dbReference type="InterPro" id="IPR012340">
    <property type="entry name" value="NA-bd_OB-fold"/>
</dbReference>
<proteinExistence type="inferred from homology"/>
<accession>A0A975P3U0</accession>
<name>A0A975P3U0_9BRAD</name>
<dbReference type="GO" id="GO:0006402">
    <property type="term" value="P:mRNA catabolic process"/>
    <property type="evidence" value="ECO:0007669"/>
    <property type="project" value="TreeGrafter"/>
</dbReference>
<organism evidence="10 11">
    <name type="scientific">Bradyrhizobium sediminis</name>
    <dbReference type="NCBI Taxonomy" id="2840469"/>
    <lineage>
        <taxon>Bacteria</taxon>
        <taxon>Pseudomonadati</taxon>
        <taxon>Pseudomonadota</taxon>
        <taxon>Alphaproteobacteria</taxon>
        <taxon>Hyphomicrobiales</taxon>
        <taxon>Nitrobacteraceae</taxon>
        <taxon>Bradyrhizobium</taxon>
    </lineage>
</organism>
<comment type="function">
    <text evidence="7">3'-5' exoribonuclease that releases 5'-nucleoside monophosphates and is involved in maturation of structured RNAs.</text>
</comment>
<evidence type="ECO:0000256" key="5">
    <source>
        <dbReference type="ARBA" id="ARBA00022839"/>
    </source>
</evidence>
<dbReference type="Pfam" id="PF00773">
    <property type="entry name" value="RNB"/>
    <property type="match status" value="1"/>
</dbReference>
<dbReference type="InterPro" id="IPR022966">
    <property type="entry name" value="RNase_II/R_CS"/>
</dbReference>
<dbReference type="PROSITE" id="PS50126">
    <property type="entry name" value="S1"/>
    <property type="match status" value="1"/>
</dbReference>
<evidence type="ECO:0000259" key="9">
    <source>
        <dbReference type="PROSITE" id="PS50126"/>
    </source>
</evidence>
<dbReference type="SMART" id="SM00316">
    <property type="entry name" value="S1"/>
    <property type="match status" value="1"/>
</dbReference>
<dbReference type="GO" id="GO:0003723">
    <property type="term" value="F:RNA binding"/>
    <property type="evidence" value="ECO:0007669"/>
    <property type="project" value="UniProtKB-UniRule"/>
</dbReference>
<evidence type="ECO:0000256" key="6">
    <source>
        <dbReference type="ARBA" id="ARBA00022884"/>
    </source>
</evidence>
<keyword evidence="2 7" id="KW-0963">Cytoplasm</keyword>
<keyword evidence="6 7" id="KW-0694">RNA-binding</keyword>
<evidence type="ECO:0000256" key="4">
    <source>
        <dbReference type="ARBA" id="ARBA00022801"/>
    </source>
</evidence>
<dbReference type="AlphaFoldDB" id="A0A975P3U0"/>
<gene>
    <name evidence="7 10" type="primary">rnr</name>
    <name evidence="10" type="ORF">KMZ93_12420</name>
</gene>
<dbReference type="EC" id="3.1.13.1" evidence="7"/>
<evidence type="ECO:0000313" key="10">
    <source>
        <dbReference type="EMBL" id="QWG25614.1"/>
    </source>
</evidence>
<feature type="domain" description="S1 motif" evidence="9">
    <location>
        <begin position="641"/>
        <end position="722"/>
    </location>
</feature>
<evidence type="ECO:0000256" key="2">
    <source>
        <dbReference type="ARBA" id="ARBA00022490"/>
    </source>
</evidence>
<evidence type="ECO:0000256" key="3">
    <source>
        <dbReference type="ARBA" id="ARBA00022722"/>
    </source>
</evidence>
<keyword evidence="11" id="KW-1185">Reference proteome</keyword>
<feature type="region of interest" description="Disordered" evidence="8">
    <location>
        <begin position="728"/>
        <end position="780"/>
    </location>
</feature>
<dbReference type="NCBIfam" id="TIGR00358">
    <property type="entry name" value="3_prime_RNase"/>
    <property type="match status" value="1"/>
</dbReference>
<protein>
    <recommendedName>
        <fullName evidence="7">Ribonuclease R</fullName>
        <shortName evidence="7">RNase R</shortName>
        <ecNumber evidence="7">3.1.13.1</ecNumber>
    </recommendedName>
</protein>
<evidence type="ECO:0000313" key="11">
    <source>
        <dbReference type="Proteomes" id="UP000676951"/>
    </source>
</evidence>
<dbReference type="InterPro" id="IPR011805">
    <property type="entry name" value="RNase_R"/>
</dbReference>
<dbReference type="Pfam" id="PF17876">
    <property type="entry name" value="CSD2"/>
    <property type="match status" value="1"/>
</dbReference>
<dbReference type="PANTHER" id="PTHR23355">
    <property type="entry name" value="RIBONUCLEASE"/>
    <property type="match status" value="1"/>
</dbReference>
<sequence>MAKQRDRGFPERDAIVAFIRAHPGKVGTREIAREFGLKNADRAELKRILRELADAGAIEKRGRKIAEPAALPATLMADISGRDADGELIATPTEWDEVESGEPPKIRIHIPRRPQPGTAAGVGDRALLRIEKLDDAEGAVYRARVIKVIDHARTRVLGIFRSNPAGGGRLIPVDKKQAGRELNIAKADTGGAEDGDLVSVDLVRSRGFGLASGKVRERLGSLASEKAVSLIAIHSHEIPQAFAPSALREAEAARPATLAGREDWRELPLVTIDPPDAKDHDDAVHAEPDADPNNRGGYIVSVAIADVAFYVRPGSALDRDALTRGNSVYFPDRVVPMLPERISNDLCSLVPGEPRGALAVRMVIGSDGRKRSHSFHRILMRSAAKLNYAQAQAAIDGRPDDTTGPLLDPILKPLYDAYATVKKGRDEREPLDLDIPERKILLKPDGTVDRVVVPERLDAHKLIEEFMILANVAAAEMLEKKALPLIYRVHDEPTLEKVHNLQEFLKTLNLPFAKSGALRPSLFNYVLAQVKGHDAELLVNEVVLRSQSQAEYAAENYGHFGLNLRRYAHFTSPIRRYADLVVHRALIRGLGLGEGALPETETVETLAEVAAQISVTERRAMKAERETADRLIAHFLADRIGATFQGRISGVTRSGLFVKLSDTGADGLIPIRTLGTEYFNYDEARHALVGTRSGAMHRLGDVVDVRLVEAAPVAGALRFELLSEGKIAPRGHRRPGADDTMRAKAKPHPGRSSRKKDRRPGKAKSGGKSGKSKKGKPFKG</sequence>
<dbReference type="HAMAP" id="MF_01895">
    <property type="entry name" value="RNase_R"/>
    <property type="match status" value="1"/>
</dbReference>
<feature type="compositionally biased region" description="Basic residues" evidence="8">
    <location>
        <begin position="743"/>
        <end position="762"/>
    </location>
</feature>
<comment type="subcellular location">
    <subcellularLocation>
        <location evidence="7">Cytoplasm</location>
    </subcellularLocation>
</comment>
<evidence type="ECO:0000256" key="1">
    <source>
        <dbReference type="ARBA" id="ARBA00001849"/>
    </source>
</evidence>
<keyword evidence="4 7" id="KW-0378">Hydrolase</keyword>
<dbReference type="GO" id="GO:0005829">
    <property type="term" value="C:cytosol"/>
    <property type="evidence" value="ECO:0007669"/>
    <property type="project" value="TreeGrafter"/>
</dbReference>
<dbReference type="CDD" id="cd04471">
    <property type="entry name" value="S1_RNase_R"/>
    <property type="match status" value="1"/>
</dbReference>
<dbReference type="InterPro" id="IPR004476">
    <property type="entry name" value="RNase_II/RNase_R"/>
</dbReference>
<dbReference type="PROSITE" id="PS01175">
    <property type="entry name" value="RIBONUCLEASE_II"/>
    <property type="match status" value="1"/>
</dbReference>
<keyword evidence="3 7" id="KW-0540">Nuclease</keyword>
<dbReference type="Proteomes" id="UP000676951">
    <property type="component" value="Chromosome"/>
</dbReference>
<dbReference type="Pfam" id="PF00575">
    <property type="entry name" value="S1"/>
    <property type="match status" value="1"/>
</dbReference>
<keyword evidence="5 7" id="KW-0269">Exonuclease</keyword>
<dbReference type="InterPro" id="IPR003029">
    <property type="entry name" value="S1_domain"/>
</dbReference>
<dbReference type="InterPro" id="IPR050180">
    <property type="entry name" value="RNR_Ribonuclease"/>
</dbReference>
<comment type="catalytic activity">
    <reaction evidence="1 7">
        <text>Exonucleolytic cleavage in the 3'- to 5'-direction to yield nucleoside 5'-phosphates.</text>
        <dbReference type="EC" id="3.1.13.1"/>
    </reaction>
</comment>
<dbReference type="InterPro" id="IPR040476">
    <property type="entry name" value="CSD2"/>
</dbReference>
<feature type="compositionally biased region" description="Basic residues" evidence="8">
    <location>
        <begin position="770"/>
        <end position="780"/>
    </location>
</feature>
<dbReference type="EMBL" id="CP076136">
    <property type="protein sequence ID" value="QWG25614.1"/>
    <property type="molecule type" value="Genomic_DNA"/>
</dbReference>
<dbReference type="PANTHER" id="PTHR23355:SF9">
    <property type="entry name" value="DIS3-LIKE EXONUCLEASE 2"/>
    <property type="match status" value="1"/>
</dbReference>
<dbReference type="NCBIfam" id="TIGR02063">
    <property type="entry name" value="RNase_R"/>
    <property type="match status" value="1"/>
</dbReference>
<comment type="similarity">
    <text evidence="7">Belongs to the RNR ribonuclease family. RNase R subfamily.</text>
</comment>
<dbReference type="InterPro" id="IPR001900">
    <property type="entry name" value="RNase_II/R"/>
</dbReference>
<evidence type="ECO:0000256" key="7">
    <source>
        <dbReference type="HAMAP-Rule" id="MF_01895"/>
    </source>
</evidence>